<comment type="caution">
    <text evidence="1">The sequence shown here is derived from an EMBL/GenBank/DDBJ whole genome shotgun (WGS) entry which is preliminary data.</text>
</comment>
<sequence>MPVMKAMEYDVHESSKAGKEVITTCSSTKNLLYQVSDSSFGKFEITRKLLGLKLYGVRVICASKNSEQSWDMPREELK</sequence>
<proteinExistence type="predicted"/>
<dbReference type="EMBL" id="CAKMRJ010002223">
    <property type="protein sequence ID" value="CAH1428560.1"/>
    <property type="molecule type" value="Genomic_DNA"/>
</dbReference>
<evidence type="ECO:0000313" key="1">
    <source>
        <dbReference type="EMBL" id="CAH1428560.1"/>
    </source>
</evidence>
<evidence type="ECO:0000313" key="2">
    <source>
        <dbReference type="Proteomes" id="UP001157418"/>
    </source>
</evidence>
<protein>
    <submittedName>
        <fullName evidence="1">Uncharacterized protein</fullName>
    </submittedName>
</protein>
<name>A0AAU9MNM8_9ASTR</name>
<keyword evidence="2" id="KW-1185">Reference proteome</keyword>
<dbReference type="Proteomes" id="UP001157418">
    <property type="component" value="Unassembled WGS sequence"/>
</dbReference>
<gene>
    <name evidence="1" type="ORF">LVIROSA_LOCUS15482</name>
</gene>
<accession>A0AAU9MNM8</accession>
<reference evidence="1 2" key="1">
    <citation type="submission" date="2022-01" db="EMBL/GenBank/DDBJ databases">
        <authorList>
            <person name="Xiong W."/>
            <person name="Schranz E."/>
        </authorList>
    </citation>
    <scope>NUCLEOTIDE SEQUENCE [LARGE SCALE GENOMIC DNA]</scope>
</reference>
<dbReference type="AlphaFoldDB" id="A0AAU9MNM8"/>
<organism evidence="1 2">
    <name type="scientific">Lactuca virosa</name>
    <dbReference type="NCBI Taxonomy" id="75947"/>
    <lineage>
        <taxon>Eukaryota</taxon>
        <taxon>Viridiplantae</taxon>
        <taxon>Streptophyta</taxon>
        <taxon>Embryophyta</taxon>
        <taxon>Tracheophyta</taxon>
        <taxon>Spermatophyta</taxon>
        <taxon>Magnoliopsida</taxon>
        <taxon>eudicotyledons</taxon>
        <taxon>Gunneridae</taxon>
        <taxon>Pentapetalae</taxon>
        <taxon>asterids</taxon>
        <taxon>campanulids</taxon>
        <taxon>Asterales</taxon>
        <taxon>Asteraceae</taxon>
        <taxon>Cichorioideae</taxon>
        <taxon>Cichorieae</taxon>
        <taxon>Lactucinae</taxon>
        <taxon>Lactuca</taxon>
    </lineage>
</organism>